<evidence type="ECO:0000313" key="2">
    <source>
        <dbReference type="Proteomes" id="UP000070444"/>
    </source>
</evidence>
<accession>A0A137P8I9</accession>
<name>A0A137P8I9_CONC2</name>
<proteinExistence type="predicted"/>
<gene>
    <name evidence="1" type="ORF">CONCODRAFT_5966</name>
</gene>
<protein>
    <submittedName>
        <fullName evidence="1">Uncharacterized protein</fullName>
    </submittedName>
</protein>
<reference evidence="1 2" key="1">
    <citation type="journal article" date="2015" name="Genome Biol. Evol.">
        <title>Phylogenomic analyses indicate that early fungi evolved digesting cell walls of algal ancestors of land plants.</title>
        <authorList>
            <person name="Chang Y."/>
            <person name="Wang S."/>
            <person name="Sekimoto S."/>
            <person name="Aerts A.L."/>
            <person name="Choi C."/>
            <person name="Clum A."/>
            <person name="LaButti K.M."/>
            <person name="Lindquist E.A."/>
            <person name="Yee Ngan C."/>
            <person name="Ohm R.A."/>
            <person name="Salamov A.A."/>
            <person name="Grigoriev I.V."/>
            <person name="Spatafora J.W."/>
            <person name="Berbee M.L."/>
        </authorList>
    </citation>
    <scope>NUCLEOTIDE SEQUENCE [LARGE SCALE GENOMIC DNA]</scope>
    <source>
        <strain evidence="1 2">NRRL 28638</strain>
    </source>
</reference>
<keyword evidence="2" id="KW-1185">Reference proteome</keyword>
<dbReference type="AlphaFoldDB" id="A0A137P8I9"/>
<organism evidence="1 2">
    <name type="scientific">Conidiobolus coronatus (strain ATCC 28846 / CBS 209.66 / NRRL 28638)</name>
    <name type="common">Delacroixia coronata</name>
    <dbReference type="NCBI Taxonomy" id="796925"/>
    <lineage>
        <taxon>Eukaryota</taxon>
        <taxon>Fungi</taxon>
        <taxon>Fungi incertae sedis</taxon>
        <taxon>Zoopagomycota</taxon>
        <taxon>Entomophthoromycotina</taxon>
        <taxon>Entomophthoromycetes</taxon>
        <taxon>Entomophthorales</taxon>
        <taxon>Ancylistaceae</taxon>
        <taxon>Conidiobolus</taxon>
    </lineage>
</organism>
<dbReference type="EMBL" id="KQ964477">
    <property type="protein sequence ID" value="KXN71327.1"/>
    <property type="molecule type" value="Genomic_DNA"/>
</dbReference>
<dbReference type="Proteomes" id="UP000070444">
    <property type="component" value="Unassembled WGS sequence"/>
</dbReference>
<evidence type="ECO:0000313" key="1">
    <source>
        <dbReference type="EMBL" id="KXN71327.1"/>
    </source>
</evidence>
<sequence length="261" mass="28337">MTWSGKLIADIIYTKGKKAITKKFSKLYTQTPFSLSLSSTISILEYHSSQARSAFRTNNIITKRPNNASPATIKAAPHQILTISPLNTDYQAPAIFPARFKFSSANSTIATTITSQAPLGTPSFTAVSQSFCFPIEYSSTILVKQWLERPSNLTSTPSITTKNTIATLSAISPSPSSSSHTPLPQLSHHSSPIIILPNTSSSITNDEPKSSSPNVAFPVPITPKYINSIIYYNSEFSVAAIILSSVRGTFLTNHFIHLIIT</sequence>